<dbReference type="Pfam" id="PF16198">
    <property type="entry name" value="TruB_C_2"/>
    <property type="match status" value="1"/>
</dbReference>
<protein>
    <recommendedName>
        <fullName evidence="5">tRNA pseudouridine synthase B</fullName>
        <ecNumber evidence="5">5.4.99.25</ecNumber>
    </recommendedName>
    <alternativeName>
        <fullName evidence="5">tRNA pseudouridine(55) synthase</fullName>
        <shortName evidence="5">Psi55 synthase</shortName>
    </alternativeName>
    <alternativeName>
        <fullName evidence="5">tRNA pseudouridylate synthase</fullName>
    </alternativeName>
    <alternativeName>
        <fullName evidence="5">tRNA-uridine isomerase</fullName>
    </alternativeName>
</protein>
<accession>A0A1F5T065</accession>
<dbReference type="AlphaFoldDB" id="A0A1F5T065"/>
<dbReference type="InterPro" id="IPR032819">
    <property type="entry name" value="TruB_C"/>
</dbReference>
<dbReference type="InterPro" id="IPR002501">
    <property type="entry name" value="PsdUridine_synth_N"/>
</dbReference>
<sequence>MDEAMKQSGFLLIDKPKGWTSFDIVAKLRSICKIKKIGHAGTLDPMATGLLIVAIGREATKRIDEFKAQEKVYEAEIEFGMVSDTYDTEGKVERLELSVDRLERGVIEKGLKSFIGEIEQMPPAFSAKKIKGVPAYKLARQGKEVDLKPSIVEIKTIEILNFDWPKLELEITCGPGTYIRSLAHDLGQDLQVGAILTVLKRTRIGNFDLSQAVKLEQLTIDNWQSFVLKI</sequence>
<feature type="domain" description="tRNA pseudouridylate synthase B C-terminal" evidence="7">
    <location>
        <begin position="180"/>
        <end position="219"/>
    </location>
</feature>
<evidence type="ECO:0000259" key="6">
    <source>
        <dbReference type="Pfam" id="PF01509"/>
    </source>
</evidence>
<dbReference type="InterPro" id="IPR020103">
    <property type="entry name" value="PsdUridine_synth_cat_dom_sf"/>
</dbReference>
<proteinExistence type="inferred from homology"/>
<evidence type="ECO:0000256" key="4">
    <source>
        <dbReference type="ARBA" id="ARBA00023235"/>
    </source>
</evidence>
<dbReference type="GO" id="GO:0003723">
    <property type="term" value="F:RNA binding"/>
    <property type="evidence" value="ECO:0007669"/>
    <property type="project" value="InterPro"/>
</dbReference>
<evidence type="ECO:0000256" key="5">
    <source>
        <dbReference type="HAMAP-Rule" id="MF_01080"/>
    </source>
</evidence>
<dbReference type="NCBIfam" id="TIGR00431">
    <property type="entry name" value="TruB"/>
    <property type="match status" value="1"/>
</dbReference>
<evidence type="ECO:0000259" key="7">
    <source>
        <dbReference type="Pfam" id="PF16198"/>
    </source>
</evidence>
<evidence type="ECO:0000256" key="2">
    <source>
        <dbReference type="ARBA" id="ARBA00005642"/>
    </source>
</evidence>
<dbReference type="GO" id="GO:1990481">
    <property type="term" value="P:mRNA pseudouridine synthesis"/>
    <property type="evidence" value="ECO:0007669"/>
    <property type="project" value="TreeGrafter"/>
</dbReference>
<dbReference type="HAMAP" id="MF_01080">
    <property type="entry name" value="TruB_bact"/>
    <property type="match status" value="1"/>
</dbReference>
<comment type="function">
    <text evidence="5">Responsible for synthesis of pseudouridine from uracil-55 in the psi GC loop of transfer RNAs.</text>
</comment>
<dbReference type="STRING" id="1798002.A2478_03425"/>
<organism evidence="8 9">
    <name type="scientific">Candidatus Falkowbacteria bacterium RIFOXYC2_FULL_36_12</name>
    <dbReference type="NCBI Taxonomy" id="1798002"/>
    <lineage>
        <taxon>Bacteria</taxon>
        <taxon>Candidatus Falkowiibacteriota</taxon>
    </lineage>
</organism>
<keyword evidence="3 5" id="KW-0819">tRNA processing</keyword>
<gene>
    <name evidence="5" type="primary">truB</name>
    <name evidence="8" type="ORF">A2478_03425</name>
</gene>
<dbReference type="SUPFAM" id="SSF55120">
    <property type="entry name" value="Pseudouridine synthase"/>
    <property type="match status" value="1"/>
</dbReference>
<dbReference type="EC" id="5.4.99.25" evidence="5"/>
<dbReference type="CDD" id="cd02573">
    <property type="entry name" value="PseudoU_synth_EcTruB"/>
    <property type="match status" value="1"/>
</dbReference>
<evidence type="ECO:0000313" key="8">
    <source>
        <dbReference type="EMBL" id="OGF32347.1"/>
    </source>
</evidence>
<comment type="caution">
    <text evidence="8">The sequence shown here is derived from an EMBL/GenBank/DDBJ whole genome shotgun (WGS) entry which is preliminary data.</text>
</comment>
<dbReference type="Pfam" id="PF01509">
    <property type="entry name" value="TruB_N"/>
    <property type="match status" value="1"/>
</dbReference>
<dbReference type="GO" id="GO:0031119">
    <property type="term" value="P:tRNA pseudouridine synthesis"/>
    <property type="evidence" value="ECO:0007669"/>
    <property type="project" value="UniProtKB-UniRule"/>
</dbReference>
<keyword evidence="4 5" id="KW-0413">Isomerase</keyword>
<feature type="active site" description="Nucleophile" evidence="5">
    <location>
        <position position="44"/>
    </location>
</feature>
<dbReference type="PANTHER" id="PTHR13767">
    <property type="entry name" value="TRNA-PSEUDOURIDINE SYNTHASE"/>
    <property type="match status" value="1"/>
</dbReference>
<comment type="catalytic activity">
    <reaction evidence="1 5">
        <text>uridine(55) in tRNA = pseudouridine(55) in tRNA</text>
        <dbReference type="Rhea" id="RHEA:42532"/>
        <dbReference type="Rhea" id="RHEA-COMP:10101"/>
        <dbReference type="Rhea" id="RHEA-COMP:10102"/>
        <dbReference type="ChEBI" id="CHEBI:65314"/>
        <dbReference type="ChEBI" id="CHEBI:65315"/>
        <dbReference type="EC" id="5.4.99.25"/>
    </reaction>
</comment>
<comment type="similarity">
    <text evidence="2 5">Belongs to the pseudouridine synthase TruB family. Type 1 subfamily.</text>
</comment>
<dbReference type="EMBL" id="MFGJ01000006">
    <property type="protein sequence ID" value="OGF32347.1"/>
    <property type="molecule type" value="Genomic_DNA"/>
</dbReference>
<dbReference type="PANTHER" id="PTHR13767:SF2">
    <property type="entry name" value="PSEUDOURIDYLATE SYNTHASE TRUB1"/>
    <property type="match status" value="1"/>
</dbReference>
<dbReference type="InterPro" id="IPR014780">
    <property type="entry name" value="tRNA_psdUridine_synth_TruB"/>
</dbReference>
<feature type="domain" description="Pseudouridine synthase II N-terminal" evidence="6">
    <location>
        <begin position="29"/>
        <end position="179"/>
    </location>
</feature>
<dbReference type="Gene3D" id="3.30.2350.10">
    <property type="entry name" value="Pseudouridine synthase"/>
    <property type="match status" value="1"/>
</dbReference>
<dbReference type="Proteomes" id="UP000179001">
    <property type="component" value="Unassembled WGS sequence"/>
</dbReference>
<evidence type="ECO:0000256" key="3">
    <source>
        <dbReference type="ARBA" id="ARBA00022694"/>
    </source>
</evidence>
<evidence type="ECO:0000313" key="9">
    <source>
        <dbReference type="Proteomes" id="UP000179001"/>
    </source>
</evidence>
<evidence type="ECO:0000256" key="1">
    <source>
        <dbReference type="ARBA" id="ARBA00000385"/>
    </source>
</evidence>
<dbReference type="GO" id="GO:0160148">
    <property type="term" value="F:tRNA pseudouridine(55) synthase activity"/>
    <property type="evidence" value="ECO:0007669"/>
    <property type="project" value="UniProtKB-EC"/>
</dbReference>
<reference evidence="8 9" key="1">
    <citation type="journal article" date="2016" name="Nat. Commun.">
        <title>Thousands of microbial genomes shed light on interconnected biogeochemical processes in an aquifer system.</title>
        <authorList>
            <person name="Anantharaman K."/>
            <person name="Brown C.T."/>
            <person name="Hug L.A."/>
            <person name="Sharon I."/>
            <person name="Castelle C.J."/>
            <person name="Probst A.J."/>
            <person name="Thomas B.C."/>
            <person name="Singh A."/>
            <person name="Wilkins M.J."/>
            <person name="Karaoz U."/>
            <person name="Brodie E.L."/>
            <person name="Williams K.H."/>
            <person name="Hubbard S.S."/>
            <person name="Banfield J.F."/>
        </authorList>
    </citation>
    <scope>NUCLEOTIDE SEQUENCE [LARGE SCALE GENOMIC DNA]</scope>
</reference>
<name>A0A1F5T065_9BACT</name>